<accession>A0AAD2GDV7</accession>
<comment type="caution">
    <text evidence="1">The sequence shown here is derived from an EMBL/GenBank/DDBJ whole genome shotgun (WGS) entry which is preliminary data.</text>
</comment>
<reference evidence="1" key="1">
    <citation type="submission" date="2023-08" db="EMBL/GenBank/DDBJ databases">
        <authorList>
            <person name="Audoor S."/>
            <person name="Bilcke G."/>
        </authorList>
    </citation>
    <scope>NUCLEOTIDE SEQUENCE</scope>
</reference>
<gene>
    <name evidence="1" type="ORF">CYCCA115_LOCUS23529</name>
</gene>
<evidence type="ECO:0000313" key="1">
    <source>
        <dbReference type="EMBL" id="CAJ1969084.1"/>
    </source>
</evidence>
<dbReference type="AlphaFoldDB" id="A0AAD2GDV7"/>
<keyword evidence="2" id="KW-1185">Reference proteome</keyword>
<organism evidence="1 2">
    <name type="scientific">Cylindrotheca closterium</name>
    <dbReference type="NCBI Taxonomy" id="2856"/>
    <lineage>
        <taxon>Eukaryota</taxon>
        <taxon>Sar</taxon>
        <taxon>Stramenopiles</taxon>
        <taxon>Ochrophyta</taxon>
        <taxon>Bacillariophyta</taxon>
        <taxon>Bacillariophyceae</taxon>
        <taxon>Bacillariophycidae</taxon>
        <taxon>Bacillariales</taxon>
        <taxon>Bacillariaceae</taxon>
        <taxon>Cylindrotheca</taxon>
    </lineage>
</organism>
<dbReference type="Proteomes" id="UP001295423">
    <property type="component" value="Unassembled WGS sequence"/>
</dbReference>
<dbReference type="EMBL" id="CAKOGP040002424">
    <property type="protein sequence ID" value="CAJ1969084.1"/>
    <property type="molecule type" value="Genomic_DNA"/>
</dbReference>
<name>A0AAD2GDV7_9STRA</name>
<evidence type="ECO:0000313" key="2">
    <source>
        <dbReference type="Proteomes" id="UP001295423"/>
    </source>
</evidence>
<dbReference type="PROSITE" id="PS51257">
    <property type="entry name" value="PROKAR_LIPOPROTEIN"/>
    <property type="match status" value="1"/>
</dbReference>
<proteinExistence type="predicted"/>
<sequence>MSTFSFRFLLPATNDPYAWGTILASCSTAAIAIYYYNSCQHTKKQSSVDDELVVKLLSIEQVLAMGGGGDNAMSTLTWFKMTDSGDNLDKTKQILQDRFHQIIKANPWMIGRILKRNGEHSLVYPKQLWDDTKDGSMSEYFGCLHNDDGSVGISPGTPYDQLGSRLSHLMLKNGPNEALCRVTILPSRSDKRQYFAVVFTMSHVIADGATFFKMNNMLLNVQEDIVSLDPQRIMSTEQQQIQVMGGEPEYKILQSGGFIANMVLGVFTTLLKPSKKASARFYLVNQDGMKDEKEKHQYDTTSTPKKQFVSTNDVLSSWFFQNSTCKHGLMALNWRGRLPGHTDMLAGNYENVLFYRPCDSKTPDLIRKSLTEKKNQGQVLQYRRQVTHDEPMPGFWGMASGSIALATNWASFSKLSSIPGWQEEIQIPLYDTSKLLPSTLAIMLIFRAGPHGTGIMVAGSPEKLANLENTVPFLSKEPL</sequence>
<protein>
    <submittedName>
        <fullName evidence="1">Uncharacterized protein</fullName>
    </submittedName>
</protein>